<reference evidence="3 4" key="1">
    <citation type="submission" date="2019-03" db="EMBL/GenBank/DDBJ databases">
        <title>Genomic Encyclopedia of Archaeal and Bacterial Type Strains, Phase II (KMG-II): from individual species to whole genera.</title>
        <authorList>
            <person name="Goeker M."/>
        </authorList>
    </citation>
    <scope>NUCLEOTIDE SEQUENCE [LARGE SCALE GENOMIC DNA]</scope>
    <source>
        <strain evidence="3 4">ATCC 25309</strain>
    </source>
</reference>
<evidence type="ECO:0000256" key="2">
    <source>
        <dbReference type="ARBA" id="ARBA00022801"/>
    </source>
</evidence>
<dbReference type="AlphaFoldDB" id="A0A4R7RYF9"/>
<dbReference type="PANTHER" id="PTHR30023">
    <property type="entry name" value="D-ALANYL-D-ALANINE CARBOXYPEPTIDASE"/>
    <property type="match status" value="1"/>
</dbReference>
<keyword evidence="2" id="KW-0378">Hydrolase</keyword>
<dbReference type="SUPFAM" id="SSF56601">
    <property type="entry name" value="beta-lactamase/transpeptidase-like"/>
    <property type="match status" value="1"/>
</dbReference>
<dbReference type="GO" id="GO:0000270">
    <property type="term" value="P:peptidoglycan metabolic process"/>
    <property type="evidence" value="ECO:0007669"/>
    <property type="project" value="TreeGrafter"/>
</dbReference>
<evidence type="ECO:0000313" key="4">
    <source>
        <dbReference type="Proteomes" id="UP000295662"/>
    </source>
</evidence>
<dbReference type="Gene3D" id="3.40.710.10">
    <property type="entry name" value="DD-peptidase/beta-lactamase superfamily"/>
    <property type="match status" value="1"/>
</dbReference>
<dbReference type="Gene3D" id="3.50.80.20">
    <property type="entry name" value="D-Ala-D-Ala carboxypeptidase C, peptidase S13"/>
    <property type="match status" value="1"/>
</dbReference>
<keyword evidence="3" id="KW-0645">Protease</keyword>
<keyword evidence="3" id="KW-0121">Carboxypeptidase</keyword>
<dbReference type="Pfam" id="PF02113">
    <property type="entry name" value="Peptidase_S13"/>
    <property type="match status" value="1"/>
</dbReference>
<dbReference type="InterPro" id="IPR000667">
    <property type="entry name" value="Peptidase_S13"/>
</dbReference>
<accession>A0A4R7RYF9</accession>
<dbReference type="GO" id="GO:0006508">
    <property type="term" value="P:proteolysis"/>
    <property type="evidence" value="ECO:0007669"/>
    <property type="project" value="InterPro"/>
</dbReference>
<dbReference type="NCBIfam" id="TIGR00666">
    <property type="entry name" value="PBP4"/>
    <property type="match status" value="1"/>
</dbReference>
<keyword evidence="4" id="KW-1185">Reference proteome</keyword>
<dbReference type="OrthoDB" id="9802627at2"/>
<dbReference type="InterPro" id="IPR012338">
    <property type="entry name" value="Beta-lactam/transpept-like"/>
</dbReference>
<dbReference type="PRINTS" id="PR00922">
    <property type="entry name" value="DADACBPTASE3"/>
</dbReference>
<dbReference type="PANTHER" id="PTHR30023:SF0">
    <property type="entry name" value="PENICILLIN-SENSITIVE CARBOXYPEPTIDASE A"/>
    <property type="match status" value="1"/>
</dbReference>
<name>A0A4R7RYF9_9BACT</name>
<dbReference type="Proteomes" id="UP000295662">
    <property type="component" value="Unassembled WGS sequence"/>
</dbReference>
<comment type="caution">
    <text evidence="3">The sequence shown here is derived from an EMBL/GenBank/DDBJ whole genome shotgun (WGS) entry which is preliminary data.</text>
</comment>
<comment type="similarity">
    <text evidence="1">Belongs to the peptidase S13 family.</text>
</comment>
<evidence type="ECO:0000256" key="1">
    <source>
        <dbReference type="ARBA" id="ARBA00006096"/>
    </source>
</evidence>
<proteinExistence type="inferred from homology"/>
<organism evidence="3 4">
    <name type="scientific">Prosthecobacter fusiformis</name>
    <dbReference type="NCBI Taxonomy" id="48464"/>
    <lineage>
        <taxon>Bacteria</taxon>
        <taxon>Pseudomonadati</taxon>
        <taxon>Verrucomicrobiota</taxon>
        <taxon>Verrucomicrobiia</taxon>
        <taxon>Verrucomicrobiales</taxon>
        <taxon>Verrucomicrobiaceae</taxon>
        <taxon>Prosthecobacter</taxon>
    </lineage>
</organism>
<dbReference type="EMBL" id="SOCA01000003">
    <property type="protein sequence ID" value="TDU70902.1"/>
    <property type="molecule type" value="Genomic_DNA"/>
</dbReference>
<protein>
    <submittedName>
        <fullName evidence="3">D-alanyl-D-alanine carboxypeptidase/D-alanyl-D-alanine-endopeptidase (Penicillin-binding protein 4)</fullName>
    </submittedName>
</protein>
<gene>
    <name evidence="3" type="ORF">EI77_02020</name>
</gene>
<sequence length="464" mass="49956">MKNALICFLLAVLTALLFILGREESPQPPVPVRHPELVRLFDKAEQNPALSGTVIGFCLLNAEGKTVFERQSEKAFIPASTLKTVTTATALEKWGPDYRIQTHIKSTARMTDGLIQGDVMIEGGADPMLSLEDLKSWVQTLLDKGLKRITGDIIGDGRLLAGSLYDDFWNWGDIGNGYGSGVAGLNLEHNRFTASFQSGSQEGAKAVFLGALPEVPSVRWVNEVTTGAADTGDGVVIYGGERTGVIHLRGTVPLGAGDFAVTGAVPDPERYAAHHLRRLLLEAGIVVEGAVMTAAANDVPEAAEVLITHESPPLLEIITSIHASSDNHETECLYRLLGIVGKKAPDEVVREHWSNRGLIFEGLRMEDGCGLARADFIRPLDLARLQHVVGAGPHGKAYRASLSATEDGTLRWKGGAMSGVRSYTGFVKGASGEEFSFAVMLNHFSDAQAVTTLRDELILLLRQL</sequence>
<evidence type="ECO:0000313" key="3">
    <source>
        <dbReference type="EMBL" id="TDU70902.1"/>
    </source>
</evidence>
<dbReference type="GO" id="GO:0004185">
    <property type="term" value="F:serine-type carboxypeptidase activity"/>
    <property type="evidence" value="ECO:0007669"/>
    <property type="project" value="InterPro"/>
</dbReference>
<dbReference type="RefSeq" id="WP_133795105.1">
    <property type="nucleotide sequence ID" value="NZ_SOCA01000003.1"/>
</dbReference>